<feature type="region of interest" description="Disordered" evidence="1">
    <location>
        <begin position="153"/>
        <end position="172"/>
    </location>
</feature>
<feature type="region of interest" description="Disordered" evidence="1">
    <location>
        <begin position="1"/>
        <end position="21"/>
    </location>
</feature>
<dbReference type="Gene3D" id="2.40.320.10">
    <property type="entry name" value="Hypothetical Protein Pfu-838710-001"/>
    <property type="match status" value="1"/>
</dbReference>
<dbReference type="InterPro" id="IPR033469">
    <property type="entry name" value="CYTH-like_dom_sf"/>
</dbReference>
<evidence type="ECO:0000256" key="1">
    <source>
        <dbReference type="SAM" id="MobiDB-lite"/>
    </source>
</evidence>
<name>A0A9P0F365_BEMTA</name>
<sequence>MERFPPLLGGGRSRLPLKSHSSTRAVTQSLITDDELTGNSPELPLIVSVRKLPPDAGNLKKRVPNNAKCAFSSDPSTTNQIFVVMADESRNIEIKAKVHDFEYFIRKSEEISGGKGTFIEQEDIFFNVPNGRLKLRFRDKVLVAAEGGFAALKPPAPSPRPPAARNNSPRRYGQSTLLPRGMAIMAWGPGPPLFPDFSGSARAFGPIYGLQRLLCVRVPMRQGCS</sequence>
<dbReference type="EMBL" id="OU963864">
    <property type="protein sequence ID" value="CAH0386990.1"/>
    <property type="molecule type" value="Genomic_DNA"/>
</dbReference>
<accession>A0A9P0F365</accession>
<protein>
    <submittedName>
        <fullName evidence="2">Uncharacterized protein</fullName>
    </submittedName>
</protein>
<gene>
    <name evidence="2" type="ORF">BEMITA_LOCUS6050</name>
</gene>
<dbReference type="Proteomes" id="UP001152759">
    <property type="component" value="Chromosome 3"/>
</dbReference>
<proteinExistence type="predicted"/>
<reference evidence="2" key="1">
    <citation type="submission" date="2021-12" db="EMBL/GenBank/DDBJ databases">
        <authorList>
            <person name="King R."/>
        </authorList>
    </citation>
    <scope>NUCLEOTIDE SEQUENCE</scope>
</reference>
<evidence type="ECO:0000313" key="2">
    <source>
        <dbReference type="EMBL" id="CAH0386990.1"/>
    </source>
</evidence>
<organism evidence="2 3">
    <name type="scientific">Bemisia tabaci</name>
    <name type="common">Sweetpotato whitefly</name>
    <name type="synonym">Aleurodes tabaci</name>
    <dbReference type="NCBI Taxonomy" id="7038"/>
    <lineage>
        <taxon>Eukaryota</taxon>
        <taxon>Metazoa</taxon>
        <taxon>Ecdysozoa</taxon>
        <taxon>Arthropoda</taxon>
        <taxon>Hexapoda</taxon>
        <taxon>Insecta</taxon>
        <taxon>Pterygota</taxon>
        <taxon>Neoptera</taxon>
        <taxon>Paraneoptera</taxon>
        <taxon>Hemiptera</taxon>
        <taxon>Sternorrhyncha</taxon>
        <taxon>Aleyrodoidea</taxon>
        <taxon>Aleyrodidae</taxon>
        <taxon>Aleyrodinae</taxon>
        <taxon>Bemisia</taxon>
    </lineage>
</organism>
<dbReference type="SUPFAM" id="SSF55154">
    <property type="entry name" value="CYTH-like phosphatases"/>
    <property type="match status" value="1"/>
</dbReference>
<evidence type="ECO:0000313" key="3">
    <source>
        <dbReference type="Proteomes" id="UP001152759"/>
    </source>
</evidence>
<dbReference type="AlphaFoldDB" id="A0A9P0F365"/>
<keyword evidence="3" id="KW-1185">Reference proteome</keyword>